<keyword evidence="5 15" id="KW-0812">Transmembrane</keyword>
<evidence type="ECO:0000256" key="16">
    <source>
        <dbReference type="SAM" id="SignalP"/>
    </source>
</evidence>
<feature type="signal peptide" evidence="16">
    <location>
        <begin position="1"/>
        <end position="18"/>
    </location>
</feature>
<dbReference type="GO" id="GO:0050772">
    <property type="term" value="P:positive regulation of axonogenesis"/>
    <property type="evidence" value="ECO:0007669"/>
    <property type="project" value="TreeGrafter"/>
</dbReference>
<evidence type="ECO:0000256" key="1">
    <source>
        <dbReference type="ARBA" id="ARBA00004479"/>
    </source>
</evidence>
<dbReference type="Pfam" id="PF12661">
    <property type="entry name" value="hEGF"/>
    <property type="match status" value="1"/>
</dbReference>
<comment type="caution">
    <text evidence="14">Lacks conserved residue(s) required for the propagation of feature annotation.</text>
</comment>
<dbReference type="SMART" id="SM00034">
    <property type="entry name" value="CLECT"/>
    <property type="match status" value="1"/>
</dbReference>
<evidence type="ECO:0000256" key="3">
    <source>
        <dbReference type="ARBA" id="ARBA00022553"/>
    </source>
</evidence>
<evidence type="ECO:0000256" key="7">
    <source>
        <dbReference type="ARBA" id="ARBA00022734"/>
    </source>
</evidence>
<dbReference type="InterPro" id="IPR049883">
    <property type="entry name" value="NOTCH1_EGF-like"/>
</dbReference>
<dbReference type="PROSITE" id="PS00010">
    <property type="entry name" value="ASX_HYDROXYL"/>
    <property type="match status" value="3"/>
</dbReference>
<comment type="caution">
    <text evidence="19">The sequence shown here is derived from an EMBL/GenBank/DDBJ whole genome shotgun (WGS) entry which is preliminary data.</text>
</comment>
<keyword evidence="9 15" id="KW-1133">Transmembrane helix</keyword>
<evidence type="ECO:0000256" key="6">
    <source>
        <dbReference type="ARBA" id="ARBA00022729"/>
    </source>
</evidence>
<dbReference type="PANTHER" id="PTHR14789:SF9">
    <property type="entry name" value="THROMBOMODULIN"/>
    <property type="match status" value="1"/>
</dbReference>
<dbReference type="PRINTS" id="PR00907">
    <property type="entry name" value="THRMBOMODULN"/>
</dbReference>
<dbReference type="FunFam" id="2.10.25.10:FF:000005">
    <property type="entry name" value="Fibrillin 2"/>
    <property type="match status" value="1"/>
</dbReference>
<dbReference type="InterPro" id="IPR001304">
    <property type="entry name" value="C-type_lectin-like"/>
</dbReference>
<dbReference type="EMBL" id="JAHKSW010000006">
    <property type="protein sequence ID" value="KAG7331634.1"/>
    <property type="molecule type" value="Genomic_DNA"/>
</dbReference>
<feature type="domain" description="EGF-like" evidence="17">
    <location>
        <begin position="411"/>
        <end position="448"/>
    </location>
</feature>
<dbReference type="InterPro" id="IPR016186">
    <property type="entry name" value="C-type_lectin-like/link_sf"/>
</dbReference>
<evidence type="ECO:0000256" key="11">
    <source>
        <dbReference type="ARBA" id="ARBA00023157"/>
    </source>
</evidence>
<dbReference type="InterPro" id="IPR001881">
    <property type="entry name" value="EGF-like_Ca-bd_dom"/>
</dbReference>
<dbReference type="Gene3D" id="3.10.100.10">
    <property type="entry name" value="Mannose-Binding Protein A, subunit A"/>
    <property type="match status" value="1"/>
</dbReference>
<keyword evidence="20" id="KW-1185">Reference proteome</keyword>
<organism evidence="19 20">
    <name type="scientific">Hemibagrus wyckioides</name>
    <dbReference type="NCBI Taxonomy" id="337641"/>
    <lineage>
        <taxon>Eukaryota</taxon>
        <taxon>Metazoa</taxon>
        <taxon>Chordata</taxon>
        <taxon>Craniata</taxon>
        <taxon>Vertebrata</taxon>
        <taxon>Euteleostomi</taxon>
        <taxon>Actinopterygii</taxon>
        <taxon>Neopterygii</taxon>
        <taxon>Teleostei</taxon>
        <taxon>Ostariophysi</taxon>
        <taxon>Siluriformes</taxon>
        <taxon>Bagridae</taxon>
        <taxon>Hemibagrus</taxon>
    </lineage>
</organism>
<keyword evidence="8" id="KW-0677">Repeat</keyword>
<evidence type="ECO:0000256" key="9">
    <source>
        <dbReference type="ARBA" id="ARBA00022989"/>
    </source>
</evidence>
<dbReference type="InterPro" id="IPR009030">
    <property type="entry name" value="Growth_fac_rcpt_cys_sf"/>
</dbReference>
<keyword evidence="2 14" id="KW-0245">EGF-like domain</keyword>
<dbReference type="GO" id="GO:0005737">
    <property type="term" value="C:cytoplasm"/>
    <property type="evidence" value="ECO:0007669"/>
    <property type="project" value="TreeGrafter"/>
</dbReference>
<dbReference type="FunFam" id="2.10.25.10:FF:000009">
    <property type="entry name" value="Low-density lipoprotein receptor isoform 1"/>
    <property type="match status" value="1"/>
</dbReference>
<keyword evidence="6 16" id="KW-0732">Signal</keyword>
<evidence type="ECO:0000256" key="15">
    <source>
        <dbReference type="SAM" id="Phobius"/>
    </source>
</evidence>
<accession>A0A9D3P0Q4</accession>
<evidence type="ECO:0000256" key="14">
    <source>
        <dbReference type="PROSITE-ProRule" id="PRU00076"/>
    </source>
</evidence>
<comment type="subcellular location">
    <subcellularLocation>
        <location evidence="1">Membrane</location>
        <topology evidence="1">Single-pass type I membrane protein</topology>
    </subcellularLocation>
</comment>
<evidence type="ECO:0000256" key="13">
    <source>
        <dbReference type="ARBA" id="ARBA00023180"/>
    </source>
</evidence>
<dbReference type="PIRSF" id="PIRSF001775">
    <property type="entry name" value="CD93/CD141"/>
    <property type="match status" value="1"/>
</dbReference>
<sequence>MKPFLGVVMALALLRVHASKPDHGNCVDEYCVTVHTEPVGFNSAQKSCEAKGGHLMTVRTMVASSVISDVLTGHTGNFWIGLRHMNDFCSGSTHALKGYTWITGDEATNFTNWKNHEGICSQRCVSLSKDDPEWTERLCDHIADGYLCEYENTDSKCRPLESDSPVLYETPFGFARTDLREVPAASNATQQHLGTKFICFEGQWIKAPWNCEVYKGGCEHDCKNWNDVFICTCLPGYKLESNAVRCSVALSDPCLRADCSQECVVMGDSYACQCRSGYELGQDGKTCIDIDNCENKNLCPDENSYCVDTQGGFECHCKNGFSVDKDKNRCEDEDECFSGPCEHTCNNTIGSYFCECSKGYRVSPENRHMCTLYCPHWECPVVSCDLNNPFQCECPDGFILEEQPGGFVCVDIDECEASICDHNCTNTPGGYNCSCMEGFDLIKSTNCVRKKRFSTTTSVSVVTTPTSRSPPTERASSISAGVIIAIIACVVLLILLILCVHHHKNRCGKITTDKSHGKDVHALQQVATEKYVKKSSIPNI</sequence>
<dbReference type="GO" id="GO:0006897">
    <property type="term" value="P:endocytosis"/>
    <property type="evidence" value="ECO:0007669"/>
    <property type="project" value="UniProtKB-KW"/>
</dbReference>
<feature type="domain" description="EGF-like" evidence="17">
    <location>
        <begin position="332"/>
        <end position="371"/>
    </location>
</feature>
<dbReference type="InterPro" id="IPR000152">
    <property type="entry name" value="EGF-type_Asp/Asn_hydroxyl_site"/>
</dbReference>
<evidence type="ECO:0000256" key="8">
    <source>
        <dbReference type="ARBA" id="ARBA00022737"/>
    </source>
</evidence>
<dbReference type="PANTHER" id="PTHR14789">
    <property type="entry name" value="CHONDROLECTIN VARIANT CHODLFDELTAE"/>
    <property type="match status" value="1"/>
</dbReference>
<dbReference type="InterPro" id="IPR000742">
    <property type="entry name" value="EGF"/>
</dbReference>
<dbReference type="PROSITE" id="PS50041">
    <property type="entry name" value="C_TYPE_LECTIN_2"/>
    <property type="match status" value="1"/>
</dbReference>
<evidence type="ECO:0000256" key="12">
    <source>
        <dbReference type="ARBA" id="ARBA00023170"/>
    </source>
</evidence>
<dbReference type="Pfam" id="PF07645">
    <property type="entry name" value="EGF_CA"/>
    <property type="match status" value="1"/>
</dbReference>
<feature type="domain" description="C-type lectin" evidence="18">
    <location>
        <begin position="27"/>
        <end position="140"/>
    </location>
</feature>
<dbReference type="OrthoDB" id="4062651at2759"/>
<feature type="domain" description="EGF-like" evidence="17">
    <location>
        <begin position="289"/>
        <end position="331"/>
    </location>
</feature>
<dbReference type="InterPro" id="IPR013032">
    <property type="entry name" value="EGF-like_CS"/>
</dbReference>
<keyword evidence="10 15" id="KW-0472">Membrane</keyword>
<dbReference type="InterPro" id="IPR016187">
    <property type="entry name" value="CTDL_fold"/>
</dbReference>
<dbReference type="CDD" id="cd00054">
    <property type="entry name" value="EGF_CA"/>
    <property type="match status" value="2"/>
</dbReference>
<dbReference type="Pfam" id="PF00059">
    <property type="entry name" value="Lectin_C"/>
    <property type="match status" value="1"/>
</dbReference>
<dbReference type="InterPro" id="IPR018097">
    <property type="entry name" value="EGF_Ca-bd_CS"/>
</dbReference>
<keyword evidence="11" id="KW-1015">Disulfide bond</keyword>
<keyword evidence="4" id="KW-0254">Endocytosis</keyword>
<dbReference type="PROSITE" id="PS50026">
    <property type="entry name" value="EGF_3"/>
    <property type="match status" value="3"/>
</dbReference>
<evidence type="ECO:0000313" key="20">
    <source>
        <dbReference type="Proteomes" id="UP000824219"/>
    </source>
</evidence>
<dbReference type="GO" id="GO:0048731">
    <property type="term" value="P:system development"/>
    <property type="evidence" value="ECO:0007669"/>
    <property type="project" value="UniProtKB-ARBA"/>
</dbReference>
<keyword evidence="7" id="KW-0430">Lectin</keyword>
<dbReference type="GO" id="GO:0005509">
    <property type="term" value="F:calcium ion binding"/>
    <property type="evidence" value="ECO:0007669"/>
    <property type="project" value="InterPro"/>
</dbReference>
<dbReference type="GO" id="GO:0016020">
    <property type="term" value="C:membrane"/>
    <property type="evidence" value="ECO:0007669"/>
    <property type="project" value="UniProtKB-SubCell"/>
</dbReference>
<keyword evidence="3" id="KW-0597">Phosphoprotein</keyword>
<dbReference type="SMART" id="SM00179">
    <property type="entry name" value="EGF_CA"/>
    <property type="match status" value="5"/>
</dbReference>
<dbReference type="Pfam" id="PF12662">
    <property type="entry name" value="cEGF"/>
    <property type="match status" value="2"/>
</dbReference>
<dbReference type="GO" id="GO:0030246">
    <property type="term" value="F:carbohydrate binding"/>
    <property type="evidence" value="ECO:0007669"/>
    <property type="project" value="UniProtKB-KW"/>
</dbReference>
<dbReference type="SUPFAM" id="SSF57196">
    <property type="entry name" value="EGF/Laminin"/>
    <property type="match status" value="1"/>
</dbReference>
<evidence type="ECO:0000256" key="5">
    <source>
        <dbReference type="ARBA" id="ARBA00022692"/>
    </source>
</evidence>
<dbReference type="SMART" id="SM00181">
    <property type="entry name" value="EGF"/>
    <property type="match status" value="6"/>
</dbReference>
<evidence type="ECO:0000256" key="4">
    <source>
        <dbReference type="ARBA" id="ARBA00022583"/>
    </source>
</evidence>
<feature type="chain" id="PRO_5039512923" description="Thrombomodulin" evidence="16">
    <location>
        <begin position="19"/>
        <end position="540"/>
    </location>
</feature>
<name>A0A9D3P0Q4_9TELE</name>
<gene>
    <name evidence="19" type="ORF">KOW79_005603</name>
</gene>
<keyword evidence="12" id="KW-0675">Receptor</keyword>
<evidence type="ECO:0000256" key="10">
    <source>
        <dbReference type="ARBA" id="ARBA00023136"/>
    </source>
</evidence>
<protein>
    <recommendedName>
        <fullName evidence="21">Thrombomodulin</fullName>
    </recommendedName>
</protein>
<evidence type="ECO:0000259" key="18">
    <source>
        <dbReference type="PROSITE" id="PS50041"/>
    </source>
</evidence>
<feature type="transmembrane region" description="Helical" evidence="15">
    <location>
        <begin position="478"/>
        <end position="500"/>
    </location>
</feature>
<dbReference type="InterPro" id="IPR051505">
    <property type="entry name" value="C-type_lectin_domain"/>
</dbReference>
<dbReference type="SUPFAM" id="SSF57184">
    <property type="entry name" value="Growth factor receptor domain"/>
    <property type="match status" value="2"/>
</dbReference>
<evidence type="ECO:0000256" key="2">
    <source>
        <dbReference type="ARBA" id="ARBA00022536"/>
    </source>
</evidence>
<proteinExistence type="predicted"/>
<dbReference type="PROSITE" id="PS01186">
    <property type="entry name" value="EGF_2"/>
    <property type="match status" value="3"/>
</dbReference>
<reference evidence="19 20" key="1">
    <citation type="submission" date="2021-06" db="EMBL/GenBank/DDBJ databases">
        <title>Chromosome-level genome assembly of the red-tail catfish (Hemibagrus wyckioides).</title>
        <authorList>
            <person name="Shao F."/>
        </authorList>
    </citation>
    <scope>NUCLEOTIDE SEQUENCE [LARGE SCALE GENOMIC DNA]</scope>
    <source>
        <strain evidence="19">EC202008001</strain>
        <tissue evidence="19">Blood</tissue>
    </source>
</reference>
<evidence type="ECO:0000259" key="17">
    <source>
        <dbReference type="PROSITE" id="PS50026"/>
    </source>
</evidence>
<dbReference type="Gene3D" id="2.10.25.10">
    <property type="entry name" value="Laminin"/>
    <property type="match status" value="6"/>
</dbReference>
<dbReference type="AlphaFoldDB" id="A0A9D3P0Q4"/>
<evidence type="ECO:0008006" key="21">
    <source>
        <dbReference type="Google" id="ProtNLM"/>
    </source>
</evidence>
<keyword evidence="13" id="KW-0325">Glycoprotein</keyword>
<evidence type="ECO:0000313" key="19">
    <source>
        <dbReference type="EMBL" id="KAG7331634.1"/>
    </source>
</evidence>
<dbReference type="Proteomes" id="UP000824219">
    <property type="component" value="Linkage Group LG06"/>
</dbReference>
<dbReference type="InterPro" id="IPR026823">
    <property type="entry name" value="cEGF"/>
</dbReference>
<dbReference type="SUPFAM" id="SSF56436">
    <property type="entry name" value="C-type lectin-like"/>
    <property type="match status" value="1"/>
</dbReference>
<dbReference type="PROSITE" id="PS01187">
    <property type="entry name" value="EGF_CA"/>
    <property type="match status" value="2"/>
</dbReference>